<name>T0ZPC7_9ZZZZ</name>
<dbReference type="GO" id="GO:0003677">
    <property type="term" value="F:DNA binding"/>
    <property type="evidence" value="ECO:0007669"/>
    <property type="project" value="InterPro"/>
</dbReference>
<protein>
    <submittedName>
        <fullName evidence="3">DNA polymerase II, large subunit DP2</fullName>
        <ecNumber evidence="3">2.7.7.7</ecNumber>
    </submittedName>
</protein>
<evidence type="ECO:0000259" key="1">
    <source>
        <dbReference type="Pfam" id="PF24844"/>
    </source>
</evidence>
<dbReference type="InterPro" id="IPR056171">
    <property type="entry name" value="PolC_DP2_central_dom"/>
</dbReference>
<reference evidence="3" key="1">
    <citation type="submission" date="2013-08" db="EMBL/GenBank/DDBJ databases">
        <authorList>
            <person name="Mendez C."/>
            <person name="Richter M."/>
            <person name="Ferrer M."/>
            <person name="Sanchez J."/>
        </authorList>
    </citation>
    <scope>NUCLEOTIDE SEQUENCE</scope>
</reference>
<dbReference type="GO" id="GO:0003887">
    <property type="term" value="F:DNA-directed DNA polymerase activity"/>
    <property type="evidence" value="ECO:0007669"/>
    <property type="project" value="UniProtKB-EC"/>
</dbReference>
<dbReference type="PANTHER" id="PTHR42210">
    <property type="entry name" value="DNA POLYMERASE II LARGE SUBUNIT"/>
    <property type="match status" value="1"/>
</dbReference>
<proteinExistence type="predicted"/>
<feature type="domain" description="DNA polymerase II large subunit DP2 catalytic" evidence="2">
    <location>
        <begin position="426"/>
        <end position="666"/>
    </location>
</feature>
<dbReference type="AlphaFoldDB" id="T0ZPC7"/>
<organism evidence="3">
    <name type="scientific">mine drainage metagenome</name>
    <dbReference type="NCBI Taxonomy" id="410659"/>
    <lineage>
        <taxon>unclassified sequences</taxon>
        <taxon>metagenomes</taxon>
        <taxon>ecological metagenomes</taxon>
    </lineage>
</organism>
<evidence type="ECO:0000259" key="2">
    <source>
        <dbReference type="Pfam" id="PF24846"/>
    </source>
</evidence>
<dbReference type="EMBL" id="AUZY01007349">
    <property type="protein sequence ID" value="EQD50176.1"/>
    <property type="molecule type" value="Genomic_DNA"/>
</dbReference>
<feature type="non-terminal residue" evidence="3">
    <location>
        <position position="667"/>
    </location>
</feature>
<reference evidence="3" key="2">
    <citation type="journal article" date="2014" name="ISME J.">
        <title>Microbial stratification in low pH oxic and suboxic macroscopic growths along an acid mine drainage.</title>
        <authorList>
            <person name="Mendez-Garcia C."/>
            <person name="Mesa V."/>
            <person name="Sprenger R.R."/>
            <person name="Richter M."/>
            <person name="Diez M.S."/>
            <person name="Solano J."/>
            <person name="Bargiela R."/>
            <person name="Golyshina O.V."/>
            <person name="Manteca A."/>
            <person name="Ramos J.L."/>
            <person name="Gallego J.R."/>
            <person name="Llorente I."/>
            <person name="Martins Dos Santos V.A."/>
            <person name="Jensen O.N."/>
            <person name="Pelaez A.I."/>
            <person name="Sanchez J."/>
            <person name="Ferrer M."/>
        </authorList>
    </citation>
    <scope>NUCLEOTIDE SEQUENCE</scope>
</reference>
<accession>T0ZPC7</accession>
<dbReference type="Pfam" id="PF24844">
    <property type="entry name" value="PolC_DP2_central"/>
    <property type="match status" value="1"/>
</dbReference>
<keyword evidence="3" id="KW-0548">Nucleotidyltransferase</keyword>
<gene>
    <name evidence="3" type="ORF">B1B_11328</name>
</gene>
<evidence type="ECO:0000313" key="3">
    <source>
        <dbReference type="EMBL" id="EQD50176.1"/>
    </source>
</evidence>
<feature type="domain" description="DNA polymerase II large subunit DP2 central" evidence="1">
    <location>
        <begin position="31"/>
        <end position="405"/>
    </location>
</feature>
<dbReference type="EC" id="2.7.7.7" evidence="3"/>
<dbReference type="InterPro" id="IPR056172">
    <property type="entry name" value="PolC_DP2_cat_dom"/>
</dbReference>
<dbReference type="InterPro" id="IPR004475">
    <property type="entry name" value="PolC_DP2"/>
</dbReference>
<comment type="caution">
    <text evidence="3">The sequence shown here is derived from an EMBL/GenBank/DDBJ whole genome shotgun (WGS) entry which is preliminary data.</text>
</comment>
<sequence length="667" mass="72550">MERLGLTGWDFLADLGKGKATDPGAEEEGPRYLAEAVGGRPVLAHPHRPGGFRLVYGRCRTTGLAAAGVNPATMVLLRHFVAVGTQVKTELPGKAAAMALCDTVEGPLVVLDDGSFVAVNDRPTAEELLPRVRRLVDVGEILVSFGEFLENNKPLSPGAYSLAWHLEECRARGLAPGPRTLAPTFEEAVEDSRRYGVPLHPSFNLFWHDLNGEEVSSLADQVREEGRWEDGLSLPADPPLKERLLVLGALHSEGAGRLLLPPATASALLLGLGLEQGDSRLVDRATPGPVETDGLKEACRRSGLSLKARAPTRIGARVGRPEKANRRALKPNVHALFPVGEAGGPQRSLRLAARPEAPGETTVSSPVRTSVTLGVRRCERCGRETAGNRCPCGGHTGPTPRTVQQRLPYAELLDQALRHLGLQQLSQDVKGVKGLVSETRTPEPLEKGILRALHQVSVYQDGTARFDMTDLPLTHFRPREAGLTIAEAHRLGYGTDWRGHPLTDAEQLVELFPHDLILSRRAGEYLLSLARFVDDELTLLYGGRPYYGAHRMEDLLGSLLIALAPHTSGGVLGRLVGFTDAEACLAHPVFHAAKRRNCDGDEDSVTLLMDGLLNFSHAYLPVRRGALMDKPLVLTTRLDTREVDKEAHNLDVALRYPRELYLAAEEH</sequence>
<dbReference type="PANTHER" id="PTHR42210:SF1">
    <property type="entry name" value="DNA POLYMERASE II LARGE SUBUNIT"/>
    <property type="match status" value="1"/>
</dbReference>
<keyword evidence="3" id="KW-0808">Transferase</keyword>
<dbReference type="Pfam" id="PF24846">
    <property type="entry name" value="PolC_DP2_cat"/>
    <property type="match status" value="1"/>
</dbReference>
<dbReference type="GO" id="GO:0006260">
    <property type="term" value="P:DNA replication"/>
    <property type="evidence" value="ECO:0007669"/>
    <property type="project" value="InterPro"/>
</dbReference>